<evidence type="ECO:0000313" key="5">
    <source>
        <dbReference type="Ensembl" id="ENSPNAP00000028974.2"/>
    </source>
</evidence>
<dbReference type="CDD" id="cd00201">
    <property type="entry name" value="WW"/>
    <property type="match status" value="1"/>
</dbReference>
<evidence type="ECO:0000256" key="2">
    <source>
        <dbReference type="SAM" id="MobiDB-lite"/>
    </source>
</evidence>
<dbReference type="RefSeq" id="XP_017552013.1">
    <property type="nucleotide sequence ID" value="XM_017696524.2"/>
</dbReference>
<dbReference type="Pfam" id="PF02179">
    <property type="entry name" value="BAG"/>
    <property type="match status" value="1"/>
</dbReference>
<dbReference type="GO" id="GO:0050821">
    <property type="term" value="P:protein stabilization"/>
    <property type="evidence" value="ECO:0007669"/>
    <property type="project" value="TreeGrafter"/>
</dbReference>
<dbReference type="Gene3D" id="2.20.70.10">
    <property type="match status" value="1"/>
</dbReference>
<reference evidence="5" key="2">
    <citation type="submission" date="2025-08" db="UniProtKB">
        <authorList>
            <consortium name="Ensembl"/>
        </authorList>
    </citation>
    <scope>IDENTIFICATION</scope>
</reference>
<dbReference type="GO" id="GO:0005829">
    <property type="term" value="C:cytosol"/>
    <property type="evidence" value="ECO:0007669"/>
    <property type="project" value="TreeGrafter"/>
</dbReference>
<dbReference type="Gene3D" id="1.20.58.120">
    <property type="entry name" value="BAG domain"/>
    <property type="match status" value="1"/>
</dbReference>
<proteinExistence type="predicted"/>
<dbReference type="STRING" id="42514.ENSPNAP00000028974"/>
<dbReference type="SUPFAM" id="SSF63491">
    <property type="entry name" value="BAG domain"/>
    <property type="match status" value="1"/>
</dbReference>
<feature type="region of interest" description="Disordered" evidence="2">
    <location>
        <begin position="131"/>
        <end position="204"/>
    </location>
</feature>
<feature type="region of interest" description="Disordered" evidence="2">
    <location>
        <begin position="389"/>
        <end position="424"/>
    </location>
</feature>
<keyword evidence="1" id="KW-0143">Chaperone</keyword>
<dbReference type="GO" id="GO:0005634">
    <property type="term" value="C:nucleus"/>
    <property type="evidence" value="ECO:0007669"/>
    <property type="project" value="TreeGrafter"/>
</dbReference>
<keyword evidence="6" id="KW-1185">Reference proteome</keyword>
<dbReference type="InterPro" id="IPR039773">
    <property type="entry name" value="BAG_chaperone_regulator"/>
</dbReference>
<dbReference type="Pfam" id="PF00397">
    <property type="entry name" value="WW"/>
    <property type="match status" value="1"/>
</dbReference>
<reference evidence="5 6" key="1">
    <citation type="submission" date="2020-10" db="EMBL/GenBank/DDBJ databases">
        <title>Pygocentrus nattereri (red-bellied piranha) genome, fPygNat1, primary haplotype.</title>
        <authorList>
            <person name="Myers G."/>
            <person name="Meyer A."/>
            <person name="Karagic N."/>
            <person name="Pippel M."/>
            <person name="Winkler S."/>
            <person name="Tracey A."/>
            <person name="Wood J."/>
            <person name="Formenti G."/>
            <person name="Howe K."/>
            <person name="Fedrigo O."/>
            <person name="Jarvis E.D."/>
        </authorList>
    </citation>
    <scope>NUCLEOTIDE SEQUENCE [LARGE SCALE GENOMIC DNA]</scope>
</reference>
<dbReference type="InterPro" id="IPR036533">
    <property type="entry name" value="BAG_dom_sf"/>
</dbReference>
<dbReference type="GO" id="GO:0010664">
    <property type="term" value="P:negative regulation of striated muscle cell apoptotic process"/>
    <property type="evidence" value="ECO:0007669"/>
    <property type="project" value="TreeGrafter"/>
</dbReference>
<feature type="compositionally biased region" description="Polar residues" evidence="2">
    <location>
        <begin position="321"/>
        <end position="330"/>
    </location>
</feature>
<dbReference type="InterPro" id="IPR036020">
    <property type="entry name" value="WW_dom_sf"/>
</dbReference>
<dbReference type="SMART" id="SM00264">
    <property type="entry name" value="BAG"/>
    <property type="match status" value="1"/>
</dbReference>
<dbReference type="Ensembl" id="ENSPNAT00000015657.2">
    <property type="protein sequence ID" value="ENSPNAP00000028974.2"/>
    <property type="gene ID" value="ENSPNAG00000003286.2"/>
</dbReference>
<dbReference type="Proteomes" id="UP001501920">
    <property type="component" value="Chromosome 5"/>
</dbReference>
<dbReference type="PANTHER" id="PTHR12329">
    <property type="entry name" value="BCL2-ASSOCIATED ATHANOGENE"/>
    <property type="match status" value="1"/>
</dbReference>
<organism evidence="5 6">
    <name type="scientific">Pygocentrus nattereri</name>
    <name type="common">Red-bellied piranha</name>
    <dbReference type="NCBI Taxonomy" id="42514"/>
    <lineage>
        <taxon>Eukaryota</taxon>
        <taxon>Metazoa</taxon>
        <taxon>Chordata</taxon>
        <taxon>Craniata</taxon>
        <taxon>Vertebrata</taxon>
        <taxon>Euteleostomi</taxon>
        <taxon>Actinopterygii</taxon>
        <taxon>Neopterygii</taxon>
        <taxon>Teleostei</taxon>
        <taxon>Ostariophysi</taxon>
        <taxon>Characiformes</taxon>
        <taxon>Characoidei</taxon>
        <taxon>Pygocentrus</taxon>
    </lineage>
</organism>
<feature type="domain" description="WW" evidence="3">
    <location>
        <begin position="26"/>
        <end position="60"/>
    </location>
</feature>
<evidence type="ECO:0000259" key="4">
    <source>
        <dbReference type="PROSITE" id="PS51035"/>
    </source>
</evidence>
<dbReference type="GeneID" id="108426794"/>
<evidence type="ECO:0000256" key="1">
    <source>
        <dbReference type="ARBA" id="ARBA00023186"/>
    </source>
</evidence>
<dbReference type="GO" id="GO:0046716">
    <property type="term" value="P:muscle cell cellular homeostasis"/>
    <property type="evidence" value="ECO:0007669"/>
    <property type="project" value="TreeGrafter"/>
</dbReference>
<dbReference type="OMA" id="NESAAQC"/>
<dbReference type="GO" id="GO:0016020">
    <property type="term" value="C:membrane"/>
    <property type="evidence" value="ECO:0007669"/>
    <property type="project" value="TreeGrafter"/>
</dbReference>
<dbReference type="CTD" id="9531"/>
<name>A0A3B4E156_PYGNA</name>
<dbReference type="SMART" id="SM00456">
    <property type="entry name" value="WW"/>
    <property type="match status" value="1"/>
</dbReference>
<feature type="compositionally biased region" description="Low complexity" evidence="2">
    <location>
        <begin position="363"/>
        <end position="376"/>
    </location>
</feature>
<accession>A0A3B4E156</accession>
<dbReference type="InterPro" id="IPR003103">
    <property type="entry name" value="BAG_domain"/>
</dbReference>
<dbReference type="PANTHER" id="PTHR12329:SF12">
    <property type="entry name" value="BAG FAMILY MOLECULAR CHAPERONE REGULATOR 3"/>
    <property type="match status" value="1"/>
</dbReference>
<gene>
    <name evidence="5" type="primary">BAG3</name>
</gene>
<evidence type="ECO:0000259" key="3">
    <source>
        <dbReference type="PROSITE" id="PS50020"/>
    </source>
</evidence>
<dbReference type="SUPFAM" id="SSF51045">
    <property type="entry name" value="WW domain"/>
    <property type="match status" value="1"/>
</dbReference>
<dbReference type="GeneTree" id="ENSGT00940000159204"/>
<feature type="domain" description="BAG" evidence="4">
    <location>
        <begin position="424"/>
        <end position="501"/>
    </location>
</feature>
<feature type="region of interest" description="Disordered" evidence="2">
    <location>
        <begin position="498"/>
        <end position="539"/>
    </location>
</feature>
<dbReference type="GO" id="GO:0051087">
    <property type="term" value="F:protein-folding chaperone binding"/>
    <property type="evidence" value="ECO:0007669"/>
    <property type="project" value="InterPro"/>
</dbReference>
<dbReference type="PROSITE" id="PS51035">
    <property type="entry name" value="BAG"/>
    <property type="match status" value="1"/>
</dbReference>
<dbReference type="InterPro" id="IPR001202">
    <property type="entry name" value="WW_dom"/>
</dbReference>
<dbReference type="GO" id="GO:0000774">
    <property type="term" value="F:adenyl-nucleotide exchange factor activity"/>
    <property type="evidence" value="ECO:0007669"/>
    <property type="project" value="TreeGrafter"/>
</dbReference>
<reference evidence="5" key="3">
    <citation type="submission" date="2025-09" db="UniProtKB">
        <authorList>
            <consortium name="Ensembl"/>
        </authorList>
    </citation>
    <scope>IDENTIFICATION</scope>
</reference>
<dbReference type="PROSITE" id="PS50020">
    <property type="entry name" value="WW_DOMAIN_2"/>
    <property type="match status" value="1"/>
</dbReference>
<feature type="compositionally biased region" description="Polar residues" evidence="2">
    <location>
        <begin position="510"/>
        <end position="519"/>
    </location>
</feature>
<feature type="compositionally biased region" description="Polar residues" evidence="2">
    <location>
        <begin position="180"/>
        <end position="202"/>
    </location>
</feature>
<feature type="region of interest" description="Disordered" evidence="2">
    <location>
        <begin position="300"/>
        <end position="376"/>
    </location>
</feature>
<evidence type="ECO:0000313" key="6">
    <source>
        <dbReference type="Proteomes" id="UP001501920"/>
    </source>
</evidence>
<sequence>MAQYSRPRLQQSMKTLSPVETMATNDPLPPGWEIKIDPQTGWPFFVDHNNRITTWNDPRHDSKKIIQLSPSGPCAPTESSPQDMHKTFFQEMKQPTLRQGYIPIPVTHENIEPRQQQYPFSYMHPAHQQNLRADGRTPSPTPALHSRPRSPVQSPSESDPHCLSCSPVSQGPEVHHVHHPSQTMQSHTNALYQPSRPSSSGLQAGYIPIPVIHEGAGGTPHTQLNQTFHPKRFTQTEYQPSFHCHQPEERSRGPVFSTREKIPTYREQVPIQLEQNRASSPILLPSTIRAQEPVRAQIMSERPQAQQHVAHTEIPPKVEQSIEQPASQSIEIPIKRVSDAQQPVAHPVSPTTQQPVQEPEKVPIQQPAQQPEQLPQEMPETATISMQVPVAASEPQDKESPQSEGLPPQAQPEEKVETCSSHPGLGKVQQILERVEKLAQEVKCFDGKKNDKRYLMLEEFLTKELLALDSVDPEGRTDVRQARRDGVRRVQTILEELENIGEQLEGPVSESYTETTSPAQKGEPSLIGQADMEKAKEIS</sequence>
<dbReference type="PROSITE" id="PS01159">
    <property type="entry name" value="WW_DOMAIN_1"/>
    <property type="match status" value="1"/>
</dbReference>
<dbReference type="AlphaFoldDB" id="A0A3B4E156"/>
<protein>
    <recommendedName>
        <fullName evidence="7">BAG family molecular chaperone regulator 3</fullName>
    </recommendedName>
</protein>
<evidence type="ECO:0008006" key="7">
    <source>
        <dbReference type="Google" id="ProtNLM"/>
    </source>
</evidence>